<keyword evidence="4" id="KW-1185">Reference proteome</keyword>
<dbReference type="AlphaFoldDB" id="A0A7M1AW29"/>
<keyword evidence="2" id="KW-0812">Transmembrane</keyword>
<name>A0A7M1AW29_9BACT</name>
<organism evidence="3 4">
    <name type="scientific">Sulfurimonas marina</name>
    <dbReference type="NCBI Taxonomy" id="2590551"/>
    <lineage>
        <taxon>Bacteria</taxon>
        <taxon>Pseudomonadati</taxon>
        <taxon>Campylobacterota</taxon>
        <taxon>Epsilonproteobacteria</taxon>
        <taxon>Campylobacterales</taxon>
        <taxon>Sulfurimonadaceae</taxon>
        <taxon>Sulfurimonas</taxon>
    </lineage>
</organism>
<dbReference type="Proteomes" id="UP000593910">
    <property type="component" value="Chromosome"/>
</dbReference>
<dbReference type="KEGG" id="smax:FJR03_03185"/>
<gene>
    <name evidence="3" type="ORF">FJR03_03185</name>
</gene>
<evidence type="ECO:0000313" key="4">
    <source>
        <dbReference type="Proteomes" id="UP000593910"/>
    </source>
</evidence>
<keyword evidence="2" id="KW-1133">Transmembrane helix</keyword>
<keyword evidence="2" id="KW-0472">Membrane</keyword>
<reference evidence="3 4" key="1">
    <citation type="submission" date="2019-06" db="EMBL/GenBank/DDBJ databases">
        <title>Sulfurimonas gotlandica sp. nov., a chemoautotrophic and psychrotolerant epsilonproteobacterium isolated from a pelagic redoxcline, and an emended description of the genus Sulfurimonas.</title>
        <authorList>
            <person name="Wang S."/>
            <person name="Jiang L."/>
            <person name="Shao Z."/>
        </authorList>
    </citation>
    <scope>NUCLEOTIDE SEQUENCE [LARGE SCALE GENOMIC DNA]</scope>
    <source>
        <strain evidence="3 4">B2</strain>
    </source>
</reference>
<accession>A0A7M1AW29</accession>
<dbReference type="InterPro" id="IPR045584">
    <property type="entry name" value="Pilin-like"/>
</dbReference>
<evidence type="ECO:0000256" key="2">
    <source>
        <dbReference type="SAM" id="Phobius"/>
    </source>
</evidence>
<dbReference type="EMBL" id="CP041165">
    <property type="protein sequence ID" value="QOP40798.1"/>
    <property type="molecule type" value="Genomic_DNA"/>
</dbReference>
<evidence type="ECO:0000256" key="1">
    <source>
        <dbReference type="SAM" id="MobiDB-lite"/>
    </source>
</evidence>
<dbReference type="SUPFAM" id="SSF54523">
    <property type="entry name" value="Pili subunits"/>
    <property type="match status" value="1"/>
</dbReference>
<evidence type="ECO:0000313" key="3">
    <source>
        <dbReference type="EMBL" id="QOP40798.1"/>
    </source>
</evidence>
<feature type="region of interest" description="Disordered" evidence="1">
    <location>
        <begin position="98"/>
        <end position="117"/>
    </location>
</feature>
<protein>
    <submittedName>
        <fullName evidence="3">Type II/IV secretion system protein</fullName>
    </submittedName>
</protein>
<sequence>MKKAFTVMELMFIIIVIGILAAVVMPRMERDVVREAAIQLVSHIRYTQHLALVDDRYNKDDADWYRSRWQIIFENNADSGGEESYTIFSDNPDYSGHAGANEIATNPQDKSKKLTGGTNGVSYDNAAATRSMNLGIKYGIVDVNLTDSCKFSSSKRIAFDHLGRPLKGDLSNATTYMSPYPNSNRIITSNCDITLSDGTESVTIRITPETGYTYILN</sequence>
<proteinExistence type="predicted"/>
<dbReference type="RefSeq" id="WP_193114219.1">
    <property type="nucleotide sequence ID" value="NZ_CP041165.1"/>
</dbReference>
<dbReference type="Gene3D" id="3.30.700.10">
    <property type="entry name" value="Glycoprotein, Type 4 Pilin"/>
    <property type="match status" value="1"/>
</dbReference>
<feature type="transmembrane region" description="Helical" evidence="2">
    <location>
        <begin position="6"/>
        <end position="25"/>
    </location>
</feature>